<dbReference type="AlphaFoldDB" id="A0A559IY24"/>
<evidence type="ECO:0000313" key="2">
    <source>
        <dbReference type="Proteomes" id="UP000318102"/>
    </source>
</evidence>
<dbReference type="PANTHER" id="PTHR47197">
    <property type="entry name" value="PROTEIN NIRF"/>
    <property type="match status" value="1"/>
</dbReference>
<dbReference type="EMBL" id="VNJK01000001">
    <property type="protein sequence ID" value="TVX92516.1"/>
    <property type="molecule type" value="Genomic_DNA"/>
</dbReference>
<dbReference type="SUPFAM" id="SSF51004">
    <property type="entry name" value="C-terminal (heme d1) domain of cytochrome cd1-nitrite reductase"/>
    <property type="match status" value="1"/>
</dbReference>
<gene>
    <name evidence="1" type="ORF">FPZ44_05270</name>
</gene>
<dbReference type="Gene3D" id="2.130.10.10">
    <property type="entry name" value="YVTN repeat-like/Quinoprotein amine dehydrogenase"/>
    <property type="match status" value="3"/>
</dbReference>
<accession>A0A559IY24</accession>
<comment type="caution">
    <text evidence="1">The sequence shown here is derived from an EMBL/GenBank/DDBJ whole genome shotgun (WGS) entry which is preliminary data.</text>
</comment>
<dbReference type="Pfam" id="PF10282">
    <property type="entry name" value="Lactonase"/>
    <property type="match status" value="1"/>
</dbReference>
<dbReference type="InterPro" id="IPR015943">
    <property type="entry name" value="WD40/YVTN_repeat-like_dom_sf"/>
</dbReference>
<evidence type="ECO:0000313" key="1">
    <source>
        <dbReference type="EMBL" id="TVX92516.1"/>
    </source>
</evidence>
<name>A0A559IY24_9BACL</name>
<proteinExistence type="predicted"/>
<dbReference type="Proteomes" id="UP000318102">
    <property type="component" value="Unassembled WGS sequence"/>
</dbReference>
<protein>
    <submittedName>
        <fullName evidence="1">YncE family protein</fullName>
    </submittedName>
</protein>
<organism evidence="1 2">
    <name type="scientific">Paenibacillus agilis</name>
    <dbReference type="NCBI Taxonomy" id="3020863"/>
    <lineage>
        <taxon>Bacteria</taxon>
        <taxon>Bacillati</taxon>
        <taxon>Bacillota</taxon>
        <taxon>Bacilli</taxon>
        <taxon>Bacillales</taxon>
        <taxon>Paenibacillaceae</taxon>
        <taxon>Paenibacillus</taxon>
    </lineage>
</organism>
<dbReference type="InterPro" id="IPR051200">
    <property type="entry name" value="Host-pathogen_enzymatic-act"/>
</dbReference>
<dbReference type="RefSeq" id="WP_144988054.1">
    <property type="nucleotide sequence ID" value="NZ_VNJK01000001.1"/>
</dbReference>
<reference evidence="1 2" key="1">
    <citation type="submission" date="2019-07" db="EMBL/GenBank/DDBJ databases">
        <authorList>
            <person name="Kim J."/>
        </authorList>
    </citation>
    <scope>NUCLEOTIDE SEQUENCE [LARGE SCALE GENOMIC DNA]</scope>
    <source>
        <strain evidence="1 2">N4</strain>
    </source>
</reference>
<keyword evidence="2" id="KW-1185">Reference proteome</keyword>
<sequence>MYVYQLNTHVASGDDRAYWADLQLLNQSNEPVETHIQLYNLNTPAGPSKANVYYQHIIVLQPFATEDSCFNLLNTPITGDYIGVKITTNSEQPNTIFATFTLKNKLATVRKHHHIPLCGRFPKYAYIANSGDDTVLIIDRYTHQIVGNPIQLPQHAVPLDIVTSKYSTFVYTSNSGTDNGSTIYTRGNQLWPLTLDLGLEPIAIETDEPYGLRVFAINNNSPASTVTVFDIVSGNTATIPVGDNAVAISFNETHNRLYVANQDEGTISVIDGANYSVIATIPLLPGSPNNSAPVDLVCSPDGRYVYIAARGLPGEIQVIETESNTLLSPIILDYSPDSSTYIPRRLSISYDNAILYVAMSNYNRVVSLNVKSPASPRLFPDIIVPSGPPEDICVTPDGWEVYIVSSWGFESTILIWDRRTNKVQPLPLPTGFQPIRVAFSHIIV</sequence>
<dbReference type="OrthoDB" id="9770071at2"/>
<dbReference type="InterPro" id="IPR011048">
    <property type="entry name" value="Haem_d1_sf"/>
</dbReference>
<dbReference type="InterPro" id="IPR019405">
    <property type="entry name" value="Lactonase_7-beta_prop"/>
</dbReference>
<dbReference type="PANTHER" id="PTHR47197:SF3">
    <property type="entry name" value="DIHYDRO-HEME D1 DEHYDROGENASE"/>
    <property type="match status" value="1"/>
</dbReference>
<dbReference type="NCBIfam" id="TIGR02276">
    <property type="entry name" value="beta_rpt_yvtn"/>
    <property type="match status" value="1"/>
</dbReference>
<dbReference type="InterPro" id="IPR011964">
    <property type="entry name" value="YVTN_b-propeller_repeat"/>
</dbReference>